<feature type="transmembrane region" description="Helical" evidence="2">
    <location>
        <begin position="359"/>
        <end position="378"/>
    </location>
</feature>
<feature type="transmembrane region" description="Helical" evidence="2">
    <location>
        <begin position="385"/>
        <end position="405"/>
    </location>
</feature>
<dbReference type="NCBIfam" id="NF037959">
    <property type="entry name" value="MFS_SpdSyn"/>
    <property type="match status" value="1"/>
</dbReference>
<feature type="transmembrane region" description="Helical" evidence="2">
    <location>
        <begin position="411"/>
        <end position="428"/>
    </location>
</feature>
<keyword evidence="2" id="KW-1133">Transmembrane helix</keyword>
<dbReference type="Gene3D" id="3.40.50.150">
    <property type="entry name" value="Vaccinia Virus protein VP39"/>
    <property type="match status" value="1"/>
</dbReference>
<evidence type="ECO:0000313" key="4">
    <source>
        <dbReference type="Proteomes" id="UP000321249"/>
    </source>
</evidence>
<feature type="transmembrane region" description="Helical" evidence="2">
    <location>
        <begin position="174"/>
        <end position="194"/>
    </location>
</feature>
<comment type="caution">
    <text evidence="3">The sequence shown here is derived from an EMBL/GenBank/DDBJ whole genome shotgun (WGS) entry which is preliminary data.</text>
</comment>
<accession>A0A5C6TVU5</accession>
<dbReference type="OrthoDB" id="9761985at2"/>
<keyword evidence="1" id="KW-0620">Polyamine biosynthesis</keyword>
<feature type="transmembrane region" description="Helical" evidence="2">
    <location>
        <begin position="215"/>
        <end position="234"/>
    </location>
</feature>
<protein>
    <recommendedName>
        <fullName evidence="5">Spermidine synthase</fullName>
    </recommendedName>
</protein>
<dbReference type="PANTHER" id="PTHR43317:SF1">
    <property type="entry name" value="THERMOSPERMINE SYNTHASE ACAULIS5"/>
    <property type="match status" value="1"/>
</dbReference>
<feature type="transmembrane region" description="Helical" evidence="2">
    <location>
        <begin position="142"/>
        <end position="162"/>
    </location>
</feature>
<feature type="transmembrane region" description="Helical" evidence="2">
    <location>
        <begin position="240"/>
        <end position="260"/>
    </location>
</feature>
<dbReference type="AlphaFoldDB" id="A0A5C6TVU5"/>
<feature type="transmembrane region" description="Helical" evidence="2">
    <location>
        <begin position="295"/>
        <end position="318"/>
    </location>
</feature>
<gene>
    <name evidence="3" type="ORF">FRZ32_11770</name>
</gene>
<dbReference type="EMBL" id="VOQQ01000001">
    <property type="protein sequence ID" value="TXC64270.1"/>
    <property type="molecule type" value="Genomic_DNA"/>
</dbReference>
<sequence length="736" mass="80179">MSERHARSLFVATIVTGSFLLFLTQPMVARMALPRLGGAPSVWNSAMLVYQALLLAGYGYAHWLARLRPRRQVGIHIILLGLAALWLPIGLTSALPPTTGEPEFWVPWFLISSIGPVFFIVSAQAPLMQRWYALESSRGDPYPLYAASNLGSFAGLISYPLIVEPLLGLRQQSWLWTGIYALLVLLVAACALTVPGKAVESVPEETEAPPTARRILHWIALAAVPSGLMLSTTTHLTIDIVAIPLLWVLPLGLYLLSFVIAFAERRRLADSITLLAPLVILVCGGPVFARGASNPLFAVTLGLVLMLAIAVALHSQLFRLRPAVGHLTKFYLAMSFGGMLGGLFCAIVAPLVFNWAYEHPLLILAAALLVPQYVLVPWPARWRVALGIVAPLLALVLSFEAGAGMFGSSPMLAMLISVIISLIALACLGRPWPYVIALGALMLSYGGWTIITHGEARTRSYFGVYEVSDRRDPVTNSLTARVLTHGTTVHGIQNVLPGLETVPTSYYARRSGVGLTLANAFALYGAHPRVGIVGLGSGTLSCYFRPGESWTIFEIDPAMVEVARNRFSFLSRCAPQARIVLGDARISLAHAPRNSLDILAIDAFSSDAVPMHLLTREALTTYGRAVQLDGIVLFHISNRYLDLKPVVAEIAREDGWQMQVMEYVPTDEELTLNATVSVWIALSRNPTTLERLTRLSGADAANWETLTPTPGFSGWSDDHASILPIINWRNLWPGRR</sequence>
<dbReference type="Proteomes" id="UP000321249">
    <property type="component" value="Unassembled WGS sequence"/>
</dbReference>
<dbReference type="InterPro" id="IPR029063">
    <property type="entry name" value="SAM-dependent_MTases_sf"/>
</dbReference>
<evidence type="ECO:0000256" key="1">
    <source>
        <dbReference type="ARBA" id="ARBA00023115"/>
    </source>
</evidence>
<dbReference type="GO" id="GO:0006596">
    <property type="term" value="P:polyamine biosynthetic process"/>
    <property type="evidence" value="ECO:0007669"/>
    <property type="project" value="UniProtKB-KW"/>
</dbReference>
<feature type="transmembrane region" description="Helical" evidence="2">
    <location>
        <begin position="41"/>
        <end position="61"/>
    </location>
</feature>
<feature type="transmembrane region" description="Helical" evidence="2">
    <location>
        <begin position="330"/>
        <end position="353"/>
    </location>
</feature>
<feature type="transmembrane region" description="Helical" evidence="2">
    <location>
        <begin position="73"/>
        <end position="92"/>
    </location>
</feature>
<evidence type="ECO:0000313" key="3">
    <source>
        <dbReference type="EMBL" id="TXC64270.1"/>
    </source>
</evidence>
<dbReference type="SUPFAM" id="SSF53335">
    <property type="entry name" value="S-adenosyl-L-methionine-dependent methyltransferases"/>
    <property type="match status" value="1"/>
</dbReference>
<keyword evidence="4" id="KW-1185">Reference proteome</keyword>
<organism evidence="3 4">
    <name type="scientific">Allosphingosinicella ginsenosidimutans</name>
    <dbReference type="NCBI Taxonomy" id="1176539"/>
    <lineage>
        <taxon>Bacteria</taxon>
        <taxon>Pseudomonadati</taxon>
        <taxon>Pseudomonadota</taxon>
        <taxon>Alphaproteobacteria</taxon>
        <taxon>Sphingomonadales</taxon>
        <taxon>Sphingomonadaceae</taxon>
        <taxon>Allosphingosinicella</taxon>
    </lineage>
</organism>
<keyword evidence="2" id="KW-0472">Membrane</keyword>
<reference evidence="3 4" key="1">
    <citation type="journal article" date="2015" name="J. Microbiol.">
        <title>Sphingosinicella ginsenosidimutans sp. nov., with ginsenoside converting activity.</title>
        <authorList>
            <person name="Kim J.K."/>
            <person name="Kang M.S."/>
            <person name="Park S.C."/>
            <person name="Kim K.M."/>
            <person name="Choi K."/>
            <person name="Yoon M.H."/>
            <person name="Im W.T."/>
        </authorList>
    </citation>
    <scope>NUCLEOTIDE SEQUENCE [LARGE SCALE GENOMIC DNA]</scope>
    <source>
        <strain evidence="3 4">BS-11</strain>
    </source>
</reference>
<name>A0A5C6TVU5_9SPHN</name>
<feature type="transmembrane region" description="Helical" evidence="2">
    <location>
        <begin position="435"/>
        <end position="451"/>
    </location>
</feature>
<keyword evidence="2" id="KW-0812">Transmembrane</keyword>
<dbReference type="PANTHER" id="PTHR43317">
    <property type="entry name" value="THERMOSPERMINE SYNTHASE ACAULIS5"/>
    <property type="match status" value="1"/>
</dbReference>
<evidence type="ECO:0008006" key="5">
    <source>
        <dbReference type="Google" id="ProtNLM"/>
    </source>
</evidence>
<feature type="transmembrane region" description="Helical" evidence="2">
    <location>
        <begin position="104"/>
        <end position="121"/>
    </location>
</feature>
<evidence type="ECO:0000256" key="2">
    <source>
        <dbReference type="SAM" id="Phobius"/>
    </source>
</evidence>
<proteinExistence type="predicted"/>
<feature type="transmembrane region" description="Helical" evidence="2">
    <location>
        <begin position="272"/>
        <end position="289"/>
    </location>
</feature>